<dbReference type="PROSITE" id="PS50928">
    <property type="entry name" value="ABC_TM1"/>
    <property type="match status" value="1"/>
</dbReference>
<feature type="transmembrane region" description="Helical" evidence="5">
    <location>
        <begin position="20"/>
        <end position="39"/>
    </location>
</feature>
<dbReference type="GO" id="GO:0005886">
    <property type="term" value="C:plasma membrane"/>
    <property type="evidence" value="ECO:0007669"/>
    <property type="project" value="UniProtKB-SubCell"/>
</dbReference>
<evidence type="ECO:0000256" key="1">
    <source>
        <dbReference type="ARBA" id="ARBA00004651"/>
    </source>
</evidence>
<dbReference type="SUPFAM" id="SSF161098">
    <property type="entry name" value="MetI-like"/>
    <property type="match status" value="1"/>
</dbReference>
<dbReference type="InterPro" id="IPR025966">
    <property type="entry name" value="OppC_N"/>
</dbReference>
<evidence type="ECO:0000259" key="6">
    <source>
        <dbReference type="PROSITE" id="PS50928"/>
    </source>
</evidence>
<dbReference type="RefSeq" id="WP_100757378.1">
    <property type="nucleotide sequence ID" value="NZ_NPDT01000001.1"/>
</dbReference>
<dbReference type="InterPro" id="IPR000515">
    <property type="entry name" value="MetI-like"/>
</dbReference>
<dbReference type="Proteomes" id="UP000231912">
    <property type="component" value="Unassembled WGS sequence"/>
</dbReference>
<comment type="caution">
    <text evidence="7">The sequence shown here is derived from an EMBL/GenBank/DDBJ whole genome shotgun (WGS) entry which is preliminary data.</text>
</comment>
<feature type="transmembrane region" description="Helical" evidence="5">
    <location>
        <begin position="147"/>
        <end position="168"/>
    </location>
</feature>
<accession>A0A2M9ZED6</accession>
<keyword evidence="5" id="KW-0813">Transport</keyword>
<dbReference type="GO" id="GO:0055085">
    <property type="term" value="P:transmembrane transport"/>
    <property type="evidence" value="ECO:0007669"/>
    <property type="project" value="InterPro"/>
</dbReference>
<dbReference type="CDD" id="cd06261">
    <property type="entry name" value="TM_PBP2"/>
    <property type="match status" value="1"/>
</dbReference>
<dbReference type="EMBL" id="NPDT01000001">
    <property type="protein sequence ID" value="PJZ66783.1"/>
    <property type="molecule type" value="Genomic_DNA"/>
</dbReference>
<reference evidence="7 8" key="1">
    <citation type="submission" date="2017-07" db="EMBL/GenBank/DDBJ databases">
        <title>Leptospira spp. isolated from tropical soils.</title>
        <authorList>
            <person name="Thibeaux R."/>
            <person name="Iraola G."/>
            <person name="Ferres I."/>
            <person name="Bierque E."/>
            <person name="Girault D."/>
            <person name="Soupe-Gilbert M.-E."/>
            <person name="Picardeau M."/>
            <person name="Goarant C."/>
        </authorList>
    </citation>
    <scope>NUCLEOTIDE SEQUENCE [LARGE SCALE GENOMIC DNA]</scope>
    <source>
        <strain evidence="7 8">FH2-C-A2</strain>
    </source>
</reference>
<organism evidence="7 8">
    <name type="scientific">Leptospira wolffii</name>
    <dbReference type="NCBI Taxonomy" id="409998"/>
    <lineage>
        <taxon>Bacteria</taxon>
        <taxon>Pseudomonadati</taxon>
        <taxon>Spirochaetota</taxon>
        <taxon>Spirochaetia</taxon>
        <taxon>Leptospirales</taxon>
        <taxon>Leptospiraceae</taxon>
        <taxon>Leptospira</taxon>
    </lineage>
</organism>
<feature type="transmembrane region" description="Helical" evidence="5">
    <location>
        <begin position="307"/>
        <end position="329"/>
    </location>
</feature>
<dbReference type="Pfam" id="PF00528">
    <property type="entry name" value="BPD_transp_1"/>
    <property type="match status" value="1"/>
</dbReference>
<feature type="transmembrane region" description="Helical" evidence="5">
    <location>
        <begin position="180"/>
        <end position="199"/>
    </location>
</feature>
<feature type="transmembrane region" description="Helical" evidence="5">
    <location>
        <begin position="205"/>
        <end position="223"/>
    </location>
</feature>
<comment type="similarity">
    <text evidence="5">Belongs to the binding-protein-dependent transport system permease family.</text>
</comment>
<dbReference type="InterPro" id="IPR035906">
    <property type="entry name" value="MetI-like_sf"/>
</dbReference>
<dbReference type="PANTHER" id="PTHR30325:SF0">
    <property type="entry name" value="INNER MEMBRANE ABC TRANSPORTER PERMEASE PROTEIN YEJE"/>
    <property type="match status" value="1"/>
</dbReference>
<dbReference type="AlphaFoldDB" id="A0A2M9ZED6"/>
<gene>
    <name evidence="7" type="ORF">CH371_01380</name>
</gene>
<evidence type="ECO:0000256" key="2">
    <source>
        <dbReference type="ARBA" id="ARBA00022692"/>
    </source>
</evidence>
<dbReference type="Gene3D" id="1.10.3720.10">
    <property type="entry name" value="MetI-like"/>
    <property type="match status" value="1"/>
</dbReference>
<evidence type="ECO:0000256" key="3">
    <source>
        <dbReference type="ARBA" id="ARBA00022989"/>
    </source>
</evidence>
<evidence type="ECO:0000313" key="8">
    <source>
        <dbReference type="Proteomes" id="UP000231912"/>
    </source>
</evidence>
<evidence type="ECO:0000313" key="7">
    <source>
        <dbReference type="EMBL" id="PJZ66783.1"/>
    </source>
</evidence>
<feature type="transmembrane region" description="Helical" evidence="5">
    <location>
        <begin position="258"/>
        <end position="287"/>
    </location>
</feature>
<protein>
    <submittedName>
        <fullName evidence="7">ABC transporter permease</fullName>
    </submittedName>
</protein>
<dbReference type="PANTHER" id="PTHR30325">
    <property type="entry name" value="MEMBRANE COMPONENT OF ABC TRANSPORTER"/>
    <property type="match status" value="1"/>
</dbReference>
<keyword evidence="4 5" id="KW-0472">Membrane</keyword>
<dbReference type="Pfam" id="PF12911">
    <property type="entry name" value="OppC_N"/>
    <property type="match status" value="1"/>
</dbReference>
<dbReference type="GO" id="GO:0042884">
    <property type="term" value="P:microcin transport"/>
    <property type="evidence" value="ECO:0007669"/>
    <property type="project" value="TreeGrafter"/>
</dbReference>
<feature type="domain" description="ABC transmembrane type-1" evidence="6">
    <location>
        <begin position="141"/>
        <end position="329"/>
    </location>
</feature>
<comment type="subcellular location">
    <subcellularLocation>
        <location evidence="1 5">Cell membrane</location>
        <topology evidence="1 5">Multi-pass membrane protein</topology>
    </subcellularLocation>
</comment>
<keyword evidence="3 5" id="KW-1133">Transmembrane helix</keyword>
<evidence type="ECO:0000256" key="4">
    <source>
        <dbReference type="ARBA" id="ARBA00023136"/>
    </source>
</evidence>
<name>A0A2M9ZED6_9LEPT</name>
<sequence>MNSLLQRRFEKFKSNRKAWYSLWILAFTYGTSLFAPLLANNQPWIVSFQGKWRCPVFFFYSEADFGGVDLTAANYKRLSRREDFTNGENWVLFPPVPYGYNEDNLETMEKDETPPSPPGRKHWLGTDDRGRDVFTRIFYAYRNSMSFGLILVFIEFLFGTVVGGIQGYFGKRTDIIIQRFVEILSAIPFLYLILIMGAFFGRGFIVLGVTYSLLSWIGISAYMRGEFYRSKNLTYVDAARALGVGSWKIMKDHILPNAITPLVTFLPFTLIGAISILSALDFLGYGIPAPNPSWGEMISQGRENIRAWWLITFPSFALAMTILLSSFVGEGIRDAFDSKEKVVYE</sequence>
<proteinExistence type="inferred from homology"/>
<evidence type="ECO:0000256" key="5">
    <source>
        <dbReference type="RuleBase" id="RU363032"/>
    </source>
</evidence>
<keyword evidence="2 5" id="KW-0812">Transmembrane</keyword>